<dbReference type="Proteomes" id="UP000053144">
    <property type="component" value="Unassembled WGS sequence"/>
</dbReference>
<dbReference type="KEGG" id="var:108320453"/>
<keyword evidence="5" id="KW-0539">Nucleus</keyword>
<proteinExistence type="predicted"/>
<dbReference type="Gene3D" id="3.30.160.60">
    <property type="entry name" value="Classic Zinc Finger"/>
    <property type="match status" value="1"/>
</dbReference>
<keyword evidence="4" id="KW-0862">Zinc</keyword>
<evidence type="ECO:0000256" key="6">
    <source>
        <dbReference type="PROSITE-ProRule" id="PRU00042"/>
    </source>
</evidence>
<dbReference type="PANTHER" id="PTHR47287:SF15">
    <property type="entry name" value="ZINC FINGER PROTEIN 3-LIKE"/>
    <property type="match status" value="1"/>
</dbReference>
<reference evidence="9" key="1">
    <citation type="journal article" date="2015" name="Proc. Natl. Acad. Sci. U.S.A.">
        <title>Genome sequencing of adzuki bean (Vigna angularis) provides insight into high starch and low fat accumulation and domestication.</title>
        <authorList>
            <person name="Yang K."/>
            <person name="Tian Z."/>
            <person name="Chen C."/>
            <person name="Luo L."/>
            <person name="Zhao B."/>
            <person name="Wang Z."/>
            <person name="Yu L."/>
            <person name="Li Y."/>
            <person name="Sun Y."/>
            <person name="Li W."/>
            <person name="Chen Y."/>
            <person name="Li Y."/>
            <person name="Zhang Y."/>
            <person name="Ai D."/>
            <person name="Zhao J."/>
            <person name="Shang C."/>
            <person name="Ma Y."/>
            <person name="Wu B."/>
            <person name="Wang M."/>
            <person name="Gao L."/>
            <person name="Sun D."/>
            <person name="Zhang P."/>
            <person name="Guo F."/>
            <person name="Wang W."/>
            <person name="Li Y."/>
            <person name="Wang J."/>
            <person name="Varshney R.K."/>
            <person name="Wang J."/>
            <person name="Ling H.Q."/>
            <person name="Wan P."/>
        </authorList>
    </citation>
    <scope>NUCLEOTIDE SEQUENCE</scope>
    <source>
        <strain evidence="9">cv. Jingnong 6</strain>
    </source>
</reference>
<dbReference type="PROSITE" id="PS50157">
    <property type="entry name" value="ZINC_FINGER_C2H2_2"/>
    <property type="match status" value="1"/>
</dbReference>
<dbReference type="InterPro" id="IPR044246">
    <property type="entry name" value="ZFP3-like"/>
</dbReference>
<accession>A0A0L9TA22</accession>
<dbReference type="GO" id="GO:0008270">
    <property type="term" value="F:zinc ion binding"/>
    <property type="evidence" value="ECO:0007669"/>
    <property type="project" value="UniProtKB-KW"/>
</dbReference>
<dbReference type="EMBL" id="KQ258371">
    <property type="protein sequence ID" value="KOM27417.1"/>
    <property type="molecule type" value="Genomic_DNA"/>
</dbReference>
<dbReference type="PANTHER" id="PTHR47287">
    <property type="entry name" value="C2H2 AND C2HC ZINC FINGERS SUPERFAMILY PROTEIN"/>
    <property type="match status" value="1"/>
</dbReference>
<dbReference type="GO" id="GO:0009788">
    <property type="term" value="P:negative regulation of abscisic acid-activated signaling pathway"/>
    <property type="evidence" value="ECO:0007669"/>
    <property type="project" value="InterPro"/>
</dbReference>
<dbReference type="PROSITE" id="PS00028">
    <property type="entry name" value="ZINC_FINGER_C2H2_1"/>
    <property type="match status" value="1"/>
</dbReference>
<dbReference type="Gramene" id="KOM27417">
    <property type="protein sequence ID" value="KOM27417"/>
    <property type="gene ID" value="LR48_Vigan406s022700"/>
</dbReference>
<dbReference type="OrthoDB" id="1425777at2759"/>
<protein>
    <recommendedName>
        <fullName evidence="7">C2H2-type domain-containing protein</fullName>
    </recommendedName>
</protein>
<keyword evidence="2" id="KW-0479">Metal-binding</keyword>
<dbReference type="InterPro" id="IPR013087">
    <property type="entry name" value="Znf_C2H2_type"/>
</dbReference>
<dbReference type="STRING" id="3914.A0A0L9TA22"/>
<organism evidence="8 9">
    <name type="scientific">Phaseolus angularis</name>
    <name type="common">Azuki bean</name>
    <name type="synonym">Vigna angularis</name>
    <dbReference type="NCBI Taxonomy" id="3914"/>
    <lineage>
        <taxon>Eukaryota</taxon>
        <taxon>Viridiplantae</taxon>
        <taxon>Streptophyta</taxon>
        <taxon>Embryophyta</taxon>
        <taxon>Tracheophyta</taxon>
        <taxon>Spermatophyta</taxon>
        <taxon>Magnoliopsida</taxon>
        <taxon>eudicotyledons</taxon>
        <taxon>Gunneridae</taxon>
        <taxon>Pentapetalae</taxon>
        <taxon>rosids</taxon>
        <taxon>fabids</taxon>
        <taxon>Fabales</taxon>
        <taxon>Fabaceae</taxon>
        <taxon>Papilionoideae</taxon>
        <taxon>50 kb inversion clade</taxon>
        <taxon>NPAAA clade</taxon>
        <taxon>indigoferoid/millettioid clade</taxon>
        <taxon>Phaseoleae</taxon>
        <taxon>Vigna</taxon>
    </lineage>
</organism>
<dbReference type="InterPro" id="IPR036236">
    <property type="entry name" value="Znf_C2H2_sf"/>
</dbReference>
<evidence type="ECO:0000313" key="9">
    <source>
        <dbReference type="Proteomes" id="UP000053144"/>
    </source>
</evidence>
<gene>
    <name evidence="8" type="ORF">LR48_Vigan406s022700</name>
</gene>
<dbReference type="GO" id="GO:0005634">
    <property type="term" value="C:nucleus"/>
    <property type="evidence" value="ECO:0007669"/>
    <property type="project" value="UniProtKB-SubCell"/>
</dbReference>
<evidence type="ECO:0000256" key="4">
    <source>
        <dbReference type="ARBA" id="ARBA00022833"/>
    </source>
</evidence>
<evidence type="ECO:0000256" key="1">
    <source>
        <dbReference type="ARBA" id="ARBA00004123"/>
    </source>
</evidence>
<feature type="domain" description="C2H2-type" evidence="7">
    <location>
        <begin position="12"/>
        <end position="39"/>
    </location>
</feature>
<dbReference type="SUPFAM" id="SSF57667">
    <property type="entry name" value="beta-beta-alpha zinc fingers"/>
    <property type="match status" value="1"/>
</dbReference>
<evidence type="ECO:0000259" key="7">
    <source>
        <dbReference type="PROSITE" id="PS50157"/>
    </source>
</evidence>
<dbReference type="AlphaFoldDB" id="A0A0L9TA22"/>
<keyword evidence="3 6" id="KW-0863">Zinc-finger</keyword>
<sequence>MLMKKKNKKKKLCCRYCNKKFSSFQALGGHQNAHKAERAVAQREKILNMASAYGRTSYVGGVDSNNCHGLRGKSCGVSEISMTHFKPHFGLTHDHQWSKQYTLDYVQATIQKLQTLNDEGSGFHQDHISYQPLTFSILGDEKLNSELLFNTSLSNQEKDSAVISRNEITMMHDLNVKNSSGDENSDEENGFSAMAAGNAVVEELDLTLKIANRVVEEPDLTLKI</sequence>
<name>A0A0L9TA22_PHAAN</name>
<dbReference type="Pfam" id="PF13912">
    <property type="entry name" value="zf-C2H2_6"/>
    <property type="match status" value="1"/>
</dbReference>
<evidence type="ECO:0000256" key="5">
    <source>
        <dbReference type="ARBA" id="ARBA00023242"/>
    </source>
</evidence>
<comment type="subcellular location">
    <subcellularLocation>
        <location evidence="1">Nucleus</location>
    </subcellularLocation>
</comment>
<evidence type="ECO:0000256" key="3">
    <source>
        <dbReference type="ARBA" id="ARBA00022771"/>
    </source>
</evidence>
<dbReference type="OMA" id="SEISMTH"/>
<evidence type="ECO:0000256" key="2">
    <source>
        <dbReference type="ARBA" id="ARBA00022723"/>
    </source>
</evidence>
<evidence type="ECO:0000313" key="8">
    <source>
        <dbReference type="EMBL" id="KOM27417.1"/>
    </source>
</evidence>